<name>A0A9W7CFM4_9STRA</name>
<proteinExistence type="predicted"/>
<dbReference type="Proteomes" id="UP001165082">
    <property type="component" value="Unassembled WGS sequence"/>
</dbReference>
<evidence type="ECO:0000313" key="2">
    <source>
        <dbReference type="EMBL" id="GMI05241.1"/>
    </source>
</evidence>
<evidence type="ECO:0000313" key="3">
    <source>
        <dbReference type="Proteomes" id="UP001165082"/>
    </source>
</evidence>
<dbReference type="EMBL" id="BRXZ01000106">
    <property type="protein sequence ID" value="GMI05241.1"/>
    <property type="molecule type" value="Genomic_DNA"/>
</dbReference>
<organism evidence="2 3">
    <name type="scientific">Triparma retinervis</name>
    <dbReference type="NCBI Taxonomy" id="2557542"/>
    <lineage>
        <taxon>Eukaryota</taxon>
        <taxon>Sar</taxon>
        <taxon>Stramenopiles</taxon>
        <taxon>Ochrophyta</taxon>
        <taxon>Bolidophyceae</taxon>
        <taxon>Parmales</taxon>
        <taxon>Triparmaceae</taxon>
        <taxon>Triparma</taxon>
    </lineage>
</organism>
<dbReference type="OrthoDB" id="189603at2759"/>
<reference evidence="2" key="1">
    <citation type="submission" date="2022-07" db="EMBL/GenBank/DDBJ databases">
        <title>Genome analysis of Parmales, a sister group of diatoms, reveals the evolutionary specialization of diatoms from phago-mixotrophs to photoautotrophs.</title>
        <authorList>
            <person name="Ban H."/>
            <person name="Sato S."/>
            <person name="Yoshikawa S."/>
            <person name="Kazumasa Y."/>
            <person name="Nakamura Y."/>
            <person name="Ichinomiya M."/>
            <person name="Saitoh K."/>
            <person name="Sato N."/>
            <person name="Blanc-Mathieu R."/>
            <person name="Endo H."/>
            <person name="Kuwata A."/>
            <person name="Ogata H."/>
        </authorList>
    </citation>
    <scope>NUCLEOTIDE SEQUENCE</scope>
</reference>
<evidence type="ECO:0000256" key="1">
    <source>
        <dbReference type="SAM" id="Coils"/>
    </source>
</evidence>
<gene>
    <name evidence="2" type="ORF">TrRE_jg10062</name>
</gene>
<accession>A0A9W7CFM4</accession>
<protein>
    <submittedName>
        <fullName evidence="2">Uncharacterized protein</fullName>
    </submittedName>
</protein>
<keyword evidence="1" id="KW-0175">Coiled coil</keyword>
<keyword evidence="3" id="KW-1185">Reference proteome</keyword>
<sequence length="587" mass="68393">MLPRFSFKNEGKRIRTGEARATDNVASNVRRRNQEIDGQISDKQLTEERAMLQERGISTPPARVGTPTNEAFDTTRKTVVGIGKAKKYAIGPGRGLPIRAFPDPQTRRCLQMYCGRNGITQKMLEQKYHDYQEMIEGRYHADGMKKKWYDFSLDSIVAIFDNHRIEMVAYVILIHIFHKEYPGLPPHDGKDPRGISFARYIIWSCEICRYKDYEMIDMFFRCLMQKPNIEPDWFMNMGFIPAFFKTIHRDWDTNKFLRHIIHEMLPTKNEGMKYSELIRFAFKYPPLLFPVLDFQKMWRRKMYGERFWNERVADAHSRPTAYEDARSKFGIPSQDFNLFARIPSTKAAWRHAAKNITLDLMAAMSSSKTAPPWDQISIPIARTALKNHFGYQKAYFFLELLDMRDEAQVEEIEAVKAAALEKGMFCYDEWLKSDFYHNPITGISEWDNAYKADATSGINFNMDMHMGPTGGSGKTAPGILKKRGGEEGEEEEEAFETEEEKLEREYQEKLERRRYKKMRKILKKKKQRLLEQGMKEEADEIVVPPKRDEVAQTVYESHHPDKIDLSAQALKRQESDASALGLDSIKE</sequence>
<dbReference type="AlphaFoldDB" id="A0A9W7CFM4"/>
<comment type="caution">
    <text evidence="2">The sequence shown here is derived from an EMBL/GenBank/DDBJ whole genome shotgun (WGS) entry which is preliminary data.</text>
</comment>
<feature type="coiled-coil region" evidence="1">
    <location>
        <begin position="485"/>
        <end position="532"/>
    </location>
</feature>